<dbReference type="PANTHER" id="PTHR10366">
    <property type="entry name" value="NAD DEPENDENT EPIMERASE/DEHYDRATASE"/>
    <property type="match status" value="1"/>
</dbReference>
<keyword evidence="2" id="KW-0560">Oxidoreductase</keyword>
<organism evidence="4 5">
    <name type="scientific">Gossypium mustelinum</name>
    <name type="common">Cotton</name>
    <name type="synonym">Gossypium caicoense</name>
    <dbReference type="NCBI Taxonomy" id="34275"/>
    <lineage>
        <taxon>Eukaryota</taxon>
        <taxon>Viridiplantae</taxon>
        <taxon>Streptophyta</taxon>
        <taxon>Embryophyta</taxon>
        <taxon>Tracheophyta</taxon>
        <taxon>Spermatophyta</taxon>
        <taxon>Magnoliopsida</taxon>
        <taxon>eudicotyledons</taxon>
        <taxon>Gunneridae</taxon>
        <taxon>Pentapetalae</taxon>
        <taxon>rosids</taxon>
        <taxon>malvids</taxon>
        <taxon>Malvales</taxon>
        <taxon>Malvaceae</taxon>
        <taxon>Malvoideae</taxon>
        <taxon>Gossypium</taxon>
    </lineage>
</organism>
<sequence length="211" mass="23246">CVTGAGGYLVSWVVKQLLSNNYTVHGTVRQPENAKYAHLNQLEGASHNLQPFKADLLDYDSLCSAIAGCTGVFHVASPVPTTVVEVIEPAVKGTLNVLKACVETKVKRVVMSSRGAVAFNPRWPTEGRYICMAHLTNPRDLVDKLRSIFPQYDYPKRFIEGGEEDILSSEKLQRLGWSYRPSEETLVDAIGSYKKTGIVVPIGSEACKLLY</sequence>
<feature type="non-terminal residue" evidence="4">
    <location>
        <position position="1"/>
    </location>
</feature>
<proteinExistence type="predicted"/>
<dbReference type="SUPFAM" id="SSF51735">
    <property type="entry name" value="NAD(P)-binding Rossmann-fold domains"/>
    <property type="match status" value="1"/>
</dbReference>
<dbReference type="InterPro" id="IPR050425">
    <property type="entry name" value="NAD(P)_dehydrat-like"/>
</dbReference>
<evidence type="ECO:0000313" key="4">
    <source>
        <dbReference type="EMBL" id="TYJ36250.1"/>
    </source>
</evidence>
<gene>
    <name evidence="4" type="ORF">E1A91_A05G295300v1</name>
</gene>
<accession>A0A5D2ZE32</accession>
<evidence type="ECO:0000313" key="5">
    <source>
        <dbReference type="Proteomes" id="UP000323597"/>
    </source>
</evidence>
<name>A0A5D2ZE32_GOSMU</name>
<keyword evidence="5" id="KW-1185">Reference proteome</keyword>
<dbReference type="GO" id="GO:0016616">
    <property type="term" value="F:oxidoreductase activity, acting on the CH-OH group of donors, NAD or NADP as acceptor"/>
    <property type="evidence" value="ECO:0007669"/>
    <property type="project" value="TreeGrafter"/>
</dbReference>
<dbReference type="InterPro" id="IPR001509">
    <property type="entry name" value="Epimerase_deHydtase"/>
</dbReference>
<protein>
    <recommendedName>
        <fullName evidence="3">NAD-dependent epimerase/dehydratase domain-containing protein</fullName>
    </recommendedName>
</protein>
<dbReference type="PANTHER" id="PTHR10366:SF776">
    <property type="entry name" value="NAD(P)-BINDING ROSSMANN-FOLD SUPERFAMILY PROTEIN"/>
    <property type="match status" value="1"/>
</dbReference>
<evidence type="ECO:0000256" key="2">
    <source>
        <dbReference type="ARBA" id="ARBA00023002"/>
    </source>
</evidence>
<dbReference type="Proteomes" id="UP000323597">
    <property type="component" value="Chromosome A05"/>
</dbReference>
<evidence type="ECO:0000256" key="1">
    <source>
        <dbReference type="ARBA" id="ARBA00022857"/>
    </source>
</evidence>
<dbReference type="EMBL" id="CM017640">
    <property type="protein sequence ID" value="TYJ36250.1"/>
    <property type="molecule type" value="Genomic_DNA"/>
</dbReference>
<dbReference type="InterPro" id="IPR036291">
    <property type="entry name" value="NAD(P)-bd_dom_sf"/>
</dbReference>
<dbReference type="Gene3D" id="3.40.50.720">
    <property type="entry name" value="NAD(P)-binding Rossmann-like Domain"/>
    <property type="match status" value="2"/>
</dbReference>
<reference evidence="4 5" key="1">
    <citation type="submission" date="2019-07" db="EMBL/GenBank/DDBJ databases">
        <title>WGS assembly of Gossypium mustelinum.</title>
        <authorList>
            <person name="Chen Z.J."/>
            <person name="Sreedasyam A."/>
            <person name="Ando A."/>
            <person name="Song Q."/>
            <person name="De L."/>
            <person name="Hulse-Kemp A."/>
            <person name="Ding M."/>
            <person name="Ye W."/>
            <person name="Kirkbride R."/>
            <person name="Jenkins J."/>
            <person name="Plott C."/>
            <person name="Lovell J."/>
            <person name="Lin Y.-M."/>
            <person name="Vaughn R."/>
            <person name="Liu B."/>
            <person name="Li W."/>
            <person name="Simpson S."/>
            <person name="Scheffler B."/>
            <person name="Saski C."/>
            <person name="Grover C."/>
            <person name="Hu G."/>
            <person name="Conover J."/>
            <person name="Carlson J."/>
            <person name="Shu S."/>
            <person name="Boston L."/>
            <person name="Williams M."/>
            <person name="Peterson D."/>
            <person name="Mcgee K."/>
            <person name="Jones D."/>
            <person name="Wendel J."/>
            <person name="Stelly D."/>
            <person name="Grimwood J."/>
            <person name="Schmutz J."/>
        </authorList>
    </citation>
    <scope>NUCLEOTIDE SEQUENCE [LARGE SCALE GENOMIC DNA]</scope>
    <source>
        <strain evidence="4">1408120.09</strain>
    </source>
</reference>
<feature type="domain" description="NAD-dependent epimerase/dehydratase" evidence="3">
    <location>
        <begin position="1"/>
        <end position="113"/>
    </location>
</feature>
<dbReference type="Pfam" id="PF01370">
    <property type="entry name" value="Epimerase"/>
    <property type="match status" value="1"/>
</dbReference>
<keyword evidence="1" id="KW-0521">NADP</keyword>
<dbReference type="AlphaFoldDB" id="A0A5D2ZE32"/>
<evidence type="ECO:0000259" key="3">
    <source>
        <dbReference type="Pfam" id="PF01370"/>
    </source>
</evidence>